<comment type="caution">
    <text evidence="1">The sequence shown here is derived from an EMBL/GenBank/DDBJ whole genome shotgun (WGS) entry which is preliminary data.</text>
</comment>
<dbReference type="Proteomes" id="UP001501666">
    <property type="component" value="Unassembled WGS sequence"/>
</dbReference>
<sequence length="65" mass="7183">MQRSPHRLDRVVGSAPTSVDRAASLVQPHTAQIPTCGGDRVGRDPRLYKWEQMANVVAERIKDGT</sequence>
<accession>A0ABP6FA81</accession>
<dbReference type="EMBL" id="BAAATE010000024">
    <property type="protein sequence ID" value="GAA2683712.1"/>
    <property type="molecule type" value="Genomic_DNA"/>
</dbReference>
<protein>
    <submittedName>
        <fullName evidence="1">Uncharacterized protein</fullName>
    </submittedName>
</protein>
<organism evidence="1 2">
    <name type="scientific">Nonomuraea recticatena</name>
    <dbReference type="NCBI Taxonomy" id="46178"/>
    <lineage>
        <taxon>Bacteria</taxon>
        <taxon>Bacillati</taxon>
        <taxon>Actinomycetota</taxon>
        <taxon>Actinomycetes</taxon>
        <taxon>Streptosporangiales</taxon>
        <taxon>Streptosporangiaceae</taxon>
        <taxon>Nonomuraea</taxon>
    </lineage>
</organism>
<evidence type="ECO:0000313" key="2">
    <source>
        <dbReference type="Proteomes" id="UP001501666"/>
    </source>
</evidence>
<proteinExistence type="predicted"/>
<gene>
    <name evidence="1" type="ORF">GCM10010412_069580</name>
</gene>
<evidence type="ECO:0000313" key="1">
    <source>
        <dbReference type="EMBL" id="GAA2683712.1"/>
    </source>
</evidence>
<name>A0ABP6FA81_9ACTN</name>
<keyword evidence="2" id="KW-1185">Reference proteome</keyword>
<reference evidence="2" key="1">
    <citation type="journal article" date="2019" name="Int. J. Syst. Evol. Microbiol.">
        <title>The Global Catalogue of Microorganisms (GCM) 10K type strain sequencing project: providing services to taxonomists for standard genome sequencing and annotation.</title>
        <authorList>
            <consortium name="The Broad Institute Genomics Platform"/>
            <consortium name="The Broad Institute Genome Sequencing Center for Infectious Disease"/>
            <person name="Wu L."/>
            <person name="Ma J."/>
        </authorList>
    </citation>
    <scope>NUCLEOTIDE SEQUENCE [LARGE SCALE GENOMIC DNA]</scope>
    <source>
        <strain evidence="2">JCM 6835</strain>
    </source>
</reference>